<dbReference type="Pfam" id="PF00293">
    <property type="entry name" value="NUDIX"/>
    <property type="match status" value="1"/>
</dbReference>
<comment type="caution">
    <text evidence="4">The sequence shown here is derived from an EMBL/GenBank/DDBJ whole genome shotgun (WGS) entry which is preliminary data.</text>
</comment>
<keyword evidence="5" id="KW-1185">Reference proteome</keyword>
<feature type="domain" description="Nudix hydrolase" evidence="3">
    <location>
        <begin position="43"/>
        <end position="173"/>
    </location>
</feature>
<evidence type="ECO:0000313" key="5">
    <source>
        <dbReference type="Proteomes" id="UP000313849"/>
    </source>
</evidence>
<evidence type="ECO:0000256" key="1">
    <source>
        <dbReference type="ARBA" id="ARBA00001946"/>
    </source>
</evidence>
<dbReference type="RefSeq" id="WP_108717311.1">
    <property type="nucleotide sequence ID" value="NZ_VENP01000002.1"/>
</dbReference>
<protein>
    <submittedName>
        <fullName evidence="4">NUDIX hydrolase</fullName>
    </submittedName>
</protein>
<dbReference type="AlphaFoldDB" id="A0A5C5BHK4"/>
<dbReference type="PANTHER" id="PTHR11839">
    <property type="entry name" value="UDP/ADP-SUGAR PYROPHOSPHATASE"/>
    <property type="match status" value="1"/>
</dbReference>
<reference evidence="4 5" key="1">
    <citation type="submission" date="2019-06" db="EMBL/GenBank/DDBJ databases">
        <title>Draft genome sequence of Miniimonas arenae KCTC 19750T isolated from sea sand.</title>
        <authorList>
            <person name="Park S.-J."/>
        </authorList>
    </citation>
    <scope>NUCLEOTIDE SEQUENCE [LARGE SCALE GENOMIC DNA]</scope>
    <source>
        <strain evidence="4 5">KCTC 19750</strain>
    </source>
</reference>
<dbReference type="GO" id="GO:0019693">
    <property type="term" value="P:ribose phosphate metabolic process"/>
    <property type="evidence" value="ECO:0007669"/>
    <property type="project" value="TreeGrafter"/>
</dbReference>
<dbReference type="GO" id="GO:0006753">
    <property type="term" value="P:nucleoside phosphate metabolic process"/>
    <property type="evidence" value="ECO:0007669"/>
    <property type="project" value="TreeGrafter"/>
</dbReference>
<evidence type="ECO:0000313" key="4">
    <source>
        <dbReference type="EMBL" id="TNU77013.1"/>
    </source>
</evidence>
<dbReference type="EMBL" id="VENP01000002">
    <property type="protein sequence ID" value="TNU77013.1"/>
    <property type="molecule type" value="Genomic_DNA"/>
</dbReference>
<dbReference type="Proteomes" id="UP000313849">
    <property type="component" value="Unassembled WGS sequence"/>
</dbReference>
<dbReference type="PANTHER" id="PTHR11839:SF18">
    <property type="entry name" value="NUDIX HYDROLASE DOMAIN-CONTAINING PROTEIN"/>
    <property type="match status" value="1"/>
</dbReference>
<dbReference type="Gene3D" id="3.90.79.10">
    <property type="entry name" value="Nucleoside Triphosphate Pyrophosphohydrolase"/>
    <property type="match status" value="1"/>
</dbReference>
<sequence length="185" mass="19273">MTTPTRWRTTGSREVYGNRWITVSHDDVLGPDGEPGVYGVVTVRAPAVFVVAVDDEDQVVLVHVDRYTTGAGWEVPAGGCDPGEDPVTAGRRELLEEAGLTATRWQVAAGVESLNGVCRAPGTVVLAQGLAVVHAQGTDAAAEGITAVRRVEWSELGAMIAAGEIRDGETLAALTAAAVALGRWG</sequence>
<dbReference type="GO" id="GO:0005829">
    <property type="term" value="C:cytosol"/>
    <property type="evidence" value="ECO:0007669"/>
    <property type="project" value="TreeGrafter"/>
</dbReference>
<accession>A0A5C5BHK4</accession>
<dbReference type="InterPro" id="IPR000086">
    <property type="entry name" value="NUDIX_hydrolase_dom"/>
</dbReference>
<dbReference type="InterPro" id="IPR015797">
    <property type="entry name" value="NUDIX_hydrolase-like_dom_sf"/>
</dbReference>
<evidence type="ECO:0000256" key="2">
    <source>
        <dbReference type="ARBA" id="ARBA00022801"/>
    </source>
</evidence>
<gene>
    <name evidence="4" type="ORF">FH969_01295</name>
</gene>
<organism evidence="4 5">
    <name type="scientific">Miniimonas arenae</name>
    <dbReference type="NCBI Taxonomy" id="676201"/>
    <lineage>
        <taxon>Bacteria</taxon>
        <taxon>Bacillati</taxon>
        <taxon>Actinomycetota</taxon>
        <taxon>Actinomycetes</taxon>
        <taxon>Micrococcales</taxon>
        <taxon>Beutenbergiaceae</taxon>
        <taxon>Miniimonas</taxon>
    </lineage>
</organism>
<keyword evidence="2 4" id="KW-0378">Hydrolase</keyword>
<dbReference type="GO" id="GO:0016787">
    <property type="term" value="F:hydrolase activity"/>
    <property type="evidence" value="ECO:0007669"/>
    <property type="project" value="UniProtKB-KW"/>
</dbReference>
<dbReference type="OrthoDB" id="177518at2"/>
<dbReference type="SUPFAM" id="SSF55811">
    <property type="entry name" value="Nudix"/>
    <property type="match status" value="1"/>
</dbReference>
<evidence type="ECO:0000259" key="3">
    <source>
        <dbReference type="PROSITE" id="PS51462"/>
    </source>
</evidence>
<name>A0A5C5BHK4_9MICO</name>
<comment type="cofactor">
    <cofactor evidence="1">
        <name>Mg(2+)</name>
        <dbReference type="ChEBI" id="CHEBI:18420"/>
    </cofactor>
</comment>
<proteinExistence type="predicted"/>
<dbReference type="PROSITE" id="PS51462">
    <property type="entry name" value="NUDIX"/>
    <property type="match status" value="1"/>
</dbReference>